<dbReference type="SUPFAM" id="SSF49785">
    <property type="entry name" value="Galactose-binding domain-like"/>
    <property type="match status" value="1"/>
</dbReference>
<dbReference type="PANTHER" id="PTHR15526">
    <property type="entry name" value="MUSKELIN"/>
    <property type="match status" value="1"/>
</dbReference>
<dbReference type="InterPro" id="IPR015915">
    <property type="entry name" value="Kelch-typ_b-propeller"/>
</dbReference>
<reference evidence="4 5" key="1">
    <citation type="submission" date="2022-12" db="EMBL/GenBank/DDBJ databases">
        <title>Chromosome-level genome assembly of true bugs.</title>
        <authorList>
            <person name="Ma L."/>
            <person name="Li H."/>
        </authorList>
    </citation>
    <scope>NUCLEOTIDE SEQUENCE [LARGE SCALE GENOMIC DNA]</scope>
    <source>
        <strain evidence="4">Lab_2022b</strain>
    </source>
</reference>
<dbReference type="PANTHER" id="PTHR15526:SF5">
    <property type="entry name" value="MUSKELIN"/>
    <property type="match status" value="1"/>
</dbReference>
<dbReference type="GO" id="GO:0005737">
    <property type="term" value="C:cytoplasm"/>
    <property type="evidence" value="ECO:0007669"/>
    <property type="project" value="TreeGrafter"/>
</dbReference>
<evidence type="ECO:0000256" key="1">
    <source>
        <dbReference type="ARBA" id="ARBA00022441"/>
    </source>
</evidence>
<dbReference type="Proteomes" id="UP001461498">
    <property type="component" value="Unassembled WGS sequence"/>
</dbReference>
<dbReference type="InterPro" id="IPR008979">
    <property type="entry name" value="Galactose-bd-like_sf"/>
</dbReference>
<evidence type="ECO:0000256" key="2">
    <source>
        <dbReference type="ARBA" id="ARBA00022737"/>
    </source>
</evidence>
<sequence length="608" mass="70409">MSFEILDYNIHKCSSYSPAHLPINIKRNIPSDQSSRWSSESNNPPQYLLLKLTKYAIVRTITFGKYEKTHVCNLKKFKIFGGTNEENMVELLEGGLKNDSQAETFELKYQLLFRQFACRYIKIVPLQSWGSSFNFTIWFIQLKGVTYWPAVECAIDWLTKYRQTEAVRVCLKYLREMGFRESYETLKRESYIELEDPFLTRLHTYAINGCHKTLEEVLERAVRDGHFRNYLYRQAYKPTWRSINAPKPRPGMRGGHQMCLDSYSQTLYLFGGWDGYRDLADLWAYHIPSNKWTLLSDNTKAQGGPSARSCHKMCLDPERRQIFVLGRYIDLQMRSQTNLKSDFYVYDIETAKWTLITDDTSAMGGPLLIFDHQMCMDVSKRTLYVFGGRILMSTSLNEFSEDENGANNGAVVEREPYYSGLYAYEVSTNTWNMIGSDISMCLGVHPLKSRVGHSMLFHPVSRKLYIFAGQRNRDYLNDFFTFNIDTGDVDYICGVGAAKERFLPAAGFTQRATIDPELDQIYVLSGLSKEKDKREENVQNAFWVYYIKDDKWSCVYKNENENTAAQCYVQNLEPCPRFAHQLIYDQVSKVHYLFGGNPGVSAVPKIKA</sequence>
<dbReference type="PROSITE" id="PS50022">
    <property type="entry name" value="FA58C_3"/>
    <property type="match status" value="1"/>
</dbReference>
<dbReference type="InterPro" id="IPR010565">
    <property type="entry name" value="Muskelin_N"/>
</dbReference>
<dbReference type="EMBL" id="JAPXFL010000013">
    <property type="protein sequence ID" value="KAK9498163.1"/>
    <property type="molecule type" value="Genomic_DNA"/>
</dbReference>
<dbReference type="AlphaFoldDB" id="A0AAW1CH66"/>
<protein>
    <recommendedName>
        <fullName evidence="3">F5/8 type C domain-containing protein</fullName>
    </recommendedName>
</protein>
<dbReference type="Pfam" id="PF06588">
    <property type="entry name" value="Muskelin_N"/>
    <property type="match status" value="1"/>
</dbReference>
<dbReference type="InterPro" id="IPR052456">
    <property type="entry name" value="CTLH_complex_component"/>
</dbReference>
<evidence type="ECO:0000313" key="4">
    <source>
        <dbReference type="EMBL" id="KAK9498163.1"/>
    </source>
</evidence>
<keyword evidence="1" id="KW-0880">Kelch repeat</keyword>
<dbReference type="Gene3D" id="2.120.10.80">
    <property type="entry name" value="Kelch-type beta propeller"/>
    <property type="match status" value="2"/>
</dbReference>
<dbReference type="SUPFAM" id="SSF117281">
    <property type="entry name" value="Kelch motif"/>
    <property type="match status" value="1"/>
</dbReference>
<keyword evidence="2" id="KW-0677">Repeat</keyword>
<evidence type="ECO:0000313" key="5">
    <source>
        <dbReference type="Proteomes" id="UP001461498"/>
    </source>
</evidence>
<comment type="caution">
    <text evidence="4">The sequence shown here is derived from an EMBL/GenBank/DDBJ whole genome shotgun (WGS) entry which is preliminary data.</text>
</comment>
<dbReference type="InterPro" id="IPR006594">
    <property type="entry name" value="LisH"/>
</dbReference>
<accession>A0AAW1CH66</accession>
<dbReference type="InterPro" id="IPR056737">
    <property type="entry name" value="Beta-prop_ATRN-MKLN-like"/>
</dbReference>
<organism evidence="4 5">
    <name type="scientific">Rhynocoris fuscipes</name>
    <dbReference type="NCBI Taxonomy" id="488301"/>
    <lineage>
        <taxon>Eukaryota</taxon>
        <taxon>Metazoa</taxon>
        <taxon>Ecdysozoa</taxon>
        <taxon>Arthropoda</taxon>
        <taxon>Hexapoda</taxon>
        <taxon>Insecta</taxon>
        <taxon>Pterygota</taxon>
        <taxon>Neoptera</taxon>
        <taxon>Paraneoptera</taxon>
        <taxon>Hemiptera</taxon>
        <taxon>Heteroptera</taxon>
        <taxon>Panheteroptera</taxon>
        <taxon>Cimicomorpha</taxon>
        <taxon>Reduviidae</taxon>
        <taxon>Harpactorinae</taxon>
        <taxon>Harpactorini</taxon>
        <taxon>Rhynocoris</taxon>
    </lineage>
</organism>
<evidence type="ECO:0000259" key="3">
    <source>
        <dbReference type="PROSITE" id="PS50022"/>
    </source>
</evidence>
<feature type="domain" description="F5/8 type C" evidence="3">
    <location>
        <begin position="1"/>
        <end position="142"/>
    </location>
</feature>
<proteinExistence type="predicted"/>
<dbReference type="PROSITE" id="PS50896">
    <property type="entry name" value="LISH"/>
    <property type="match status" value="1"/>
</dbReference>
<dbReference type="InterPro" id="IPR000421">
    <property type="entry name" value="FA58C"/>
</dbReference>
<dbReference type="Pfam" id="PF24981">
    <property type="entry name" value="Beta-prop_ATRN-LZTR1"/>
    <property type="match status" value="1"/>
</dbReference>
<name>A0AAW1CH66_9HEMI</name>
<keyword evidence="5" id="KW-1185">Reference proteome</keyword>
<gene>
    <name evidence="4" type="ORF">O3M35_004041</name>
</gene>
<dbReference type="Gene3D" id="2.60.120.260">
    <property type="entry name" value="Galactose-binding domain-like"/>
    <property type="match status" value="1"/>
</dbReference>